<feature type="domain" description="Mce/MlaD" evidence="2">
    <location>
        <begin position="48"/>
        <end position="121"/>
    </location>
</feature>
<dbReference type="GO" id="GO:0005576">
    <property type="term" value="C:extracellular region"/>
    <property type="evidence" value="ECO:0007669"/>
    <property type="project" value="TreeGrafter"/>
</dbReference>
<dbReference type="Pfam" id="PF11887">
    <property type="entry name" value="Mce4_CUP1"/>
    <property type="match status" value="1"/>
</dbReference>
<feature type="transmembrane region" description="Helical" evidence="1">
    <location>
        <begin position="21"/>
        <end position="39"/>
    </location>
</feature>
<dbReference type="HOGENOM" id="CLU_026704_1_0_11"/>
<gene>
    <name evidence="4" type="ORF">HMPREF0063_10229</name>
</gene>
<dbReference type="InterPro" id="IPR052336">
    <property type="entry name" value="MlaD_Phospholipid_Transporter"/>
</dbReference>
<dbReference type="AlphaFoldDB" id="E2S872"/>
<organism evidence="4 5">
    <name type="scientific">Aeromicrobium marinum DSM 15272</name>
    <dbReference type="NCBI Taxonomy" id="585531"/>
    <lineage>
        <taxon>Bacteria</taxon>
        <taxon>Bacillati</taxon>
        <taxon>Actinomycetota</taxon>
        <taxon>Actinomycetes</taxon>
        <taxon>Propionibacteriales</taxon>
        <taxon>Nocardioidaceae</taxon>
        <taxon>Aeromicrobium</taxon>
    </lineage>
</organism>
<dbReference type="OrthoDB" id="338143at2"/>
<evidence type="ECO:0000259" key="3">
    <source>
        <dbReference type="Pfam" id="PF11887"/>
    </source>
</evidence>
<evidence type="ECO:0000313" key="5">
    <source>
        <dbReference type="Proteomes" id="UP000003111"/>
    </source>
</evidence>
<dbReference type="Pfam" id="PF02470">
    <property type="entry name" value="MlaD"/>
    <property type="match status" value="1"/>
</dbReference>
<name>E2S872_9ACTN</name>
<comment type="caution">
    <text evidence="4">The sequence shown here is derived from an EMBL/GenBank/DDBJ whole genome shotgun (WGS) entry which is preliminary data.</text>
</comment>
<accession>E2S872</accession>
<dbReference type="RefSeq" id="WP_007079111.1">
    <property type="nucleotide sequence ID" value="NZ_CM001024.1"/>
</dbReference>
<dbReference type="Proteomes" id="UP000003111">
    <property type="component" value="Unassembled WGS sequence"/>
</dbReference>
<keyword evidence="1" id="KW-0812">Transmembrane</keyword>
<keyword evidence="1" id="KW-1133">Transmembrane helix</keyword>
<protein>
    <submittedName>
        <fullName evidence="4">Virulence factor Mce family protein</fullName>
    </submittedName>
</protein>
<dbReference type="eggNOG" id="COG1463">
    <property type="taxonomic scope" value="Bacteria"/>
</dbReference>
<proteinExistence type="predicted"/>
<dbReference type="STRING" id="585531.HMPREF0063_10229"/>
<feature type="domain" description="Mammalian cell entry C-terminal" evidence="3">
    <location>
        <begin position="128"/>
        <end position="334"/>
    </location>
</feature>
<keyword evidence="1" id="KW-0472">Membrane</keyword>
<dbReference type="PANTHER" id="PTHR33371:SF17">
    <property type="entry name" value="MCE-FAMILY PROTEIN MCE1B"/>
    <property type="match status" value="1"/>
</dbReference>
<evidence type="ECO:0000259" key="2">
    <source>
        <dbReference type="Pfam" id="PF02470"/>
    </source>
</evidence>
<dbReference type="EMBL" id="ACLF03000002">
    <property type="protein sequence ID" value="EFQ84377.1"/>
    <property type="molecule type" value="Genomic_DNA"/>
</dbReference>
<dbReference type="PANTHER" id="PTHR33371">
    <property type="entry name" value="INTERMEMBRANE PHOSPHOLIPID TRANSPORT SYSTEM BINDING PROTEIN MLAD-RELATED"/>
    <property type="match status" value="1"/>
</dbReference>
<evidence type="ECO:0000256" key="1">
    <source>
        <dbReference type="SAM" id="Phobius"/>
    </source>
</evidence>
<evidence type="ECO:0000313" key="4">
    <source>
        <dbReference type="EMBL" id="EFQ84377.1"/>
    </source>
</evidence>
<reference evidence="4" key="1">
    <citation type="submission" date="2010-08" db="EMBL/GenBank/DDBJ databases">
        <authorList>
            <person name="Muzny D."/>
            <person name="Qin X."/>
            <person name="Buhay C."/>
            <person name="Dugan-Rocha S."/>
            <person name="Ding Y."/>
            <person name="Chen G."/>
            <person name="Hawes A."/>
            <person name="Holder M."/>
            <person name="Jhangiani S."/>
            <person name="Johnson A."/>
            <person name="Khan Z."/>
            <person name="Li Z."/>
            <person name="Liu W."/>
            <person name="Liu X."/>
            <person name="Perez L."/>
            <person name="Shen H."/>
            <person name="Wang Q."/>
            <person name="Watt J."/>
            <person name="Xi L."/>
            <person name="Xin Y."/>
            <person name="Zhou J."/>
            <person name="Deng J."/>
            <person name="Jiang H."/>
            <person name="Liu Y."/>
            <person name="Qu J."/>
            <person name="Song X.-Z."/>
            <person name="Zhang L."/>
            <person name="Villasana D."/>
            <person name="Johnson A."/>
            <person name="Liu J."/>
            <person name="Liyanage D."/>
            <person name="Lorensuhewa L."/>
            <person name="Robinson T."/>
            <person name="Song A."/>
            <person name="Song B.-B."/>
            <person name="Dinh H."/>
            <person name="Thornton R."/>
            <person name="Coyle M."/>
            <person name="Francisco L."/>
            <person name="Jackson L."/>
            <person name="Javaid M."/>
            <person name="Korchina V."/>
            <person name="Kovar C."/>
            <person name="Mata R."/>
            <person name="Mathew T."/>
            <person name="Ngo R."/>
            <person name="Nguyen L."/>
            <person name="Nguyen N."/>
            <person name="Okwuonu G."/>
            <person name="Ongeri F."/>
            <person name="Pham C."/>
            <person name="Simmons D."/>
            <person name="Wilczek-Boney K."/>
            <person name="Hale W."/>
            <person name="Jakkamsetti A."/>
            <person name="Pham P."/>
            <person name="Ruth R."/>
            <person name="San Lucas F."/>
            <person name="Warren J."/>
            <person name="Zhang J."/>
            <person name="Zhao Z."/>
            <person name="Zhou C."/>
            <person name="Zhu D."/>
            <person name="Lee S."/>
            <person name="Bess C."/>
            <person name="Blankenburg K."/>
            <person name="Forbes L."/>
            <person name="Fu Q."/>
            <person name="Gubbala S."/>
            <person name="Hirani K."/>
            <person name="Jayaseelan J.C."/>
            <person name="Lara F."/>
            <person name="Munidasa M."/>
            <person name="Palculict T."/>
            <person name="Patil S."/>
            <person name="Pu L.-L."/>
            <person name="Saada N."/>
            <person name="Tang L."/>
            <person name="Weissenberger G."/>
            <person name="Zhu Y."/>
            <person name="Hemphill L."/>
            <person name="Shang Y."/>
            <person name="Youmans B."/>
            <person name="Ayvaz T."/>
            <person name="Ross M."/>
            <person name="Santibanez J."/>
            <person name="Aqrawi P."/>
            <person name="Gross S."/>
            <person name="Joshi V."/>
            <person name="Fowler G."/>
            <person name="Nazareth L."/>
            <person name="Reid J."/>
            <person name="Worley K."/>
            <person name="Petrosino J."/>
            <person name="Highlander S."/>
            <person name="Gibbs R."/>
        </authorList>
    </citation>
    <scope>NUCLEOTIDE SEQUENCE [LARGE SCALE GENOMIC DNA]</scope>
    <source>
        <strain evidence="4">DSM 15272</strain>
    </source>
</reference>
<dbReference type="InterPro" id="IPR005693">
    <property type="entry name" value="Mce"/>
</dbReference>
<keyword evidence="5" id="KW-1185">Reference proteome</keyword>
<sequence>MTALMNALGIKQGTRGDLAKLVVFLVVAGFLTSYLYVITANDRSGDARPFRAEFENISGLEVGSDVRIASVVVGKVSEIDVGADAMVTVTFDLNRRVELTDQSTAVVRYKNLIGDRYLQLGEGQPGGQALTTGATIGANRTSAALDLDTLLNGFKPLFVGLNPQQVNQLSEDLILVLQGQSAEISSLLATVGSLTSTLGERDELVGQVIQNLDTALASIGGEDDALEGVIVQLSRFTDGLDDDATAVLDAAGQINSLSADAAALLAEARPDFTGVLSNLRGVTTTLNENRDFLDTTLETLPGHYQQVNRTGSYGDFFNFFLCGIRVRLTPENDPSAAIVTPYFNSGVERCEP</sequence>
<dbReference type="InterPro" id="IPR003399">
    <property type="entry name" value="Mce/MlaD"/>
</dbReference>
<dbReference type="GO" id="GO:0051701">
    <property type="term" value="P:biological process involved in interaction with host"/>
    <property type="evidence" value="ECO:0007669"/>
    <property type="project" value="TreeGrafter"/>
</dbReference>
<dbReference type="InterPro" id="IPR024516">
    <property type="entry name" value="Mce_C"/>
</dbReference>
<dbReference type="NCBIfam" id="TIGR00996">
    <property type="entry name" value="Mtu_fam_mce"/>
    <property type="match status" value="1"/>
</dbReference>